<organism evidence="10 11">
    <name type="scientific">Candidatus Fimenecus excrementigallinarum</name>
    <dbReference type="NCBI Taxonomy" id="2840816"/>
    <lineage>
        <taxon>Bacteria</taxon>
        <taxon>Bacillati</taxon>
        <taxon>Bacillota</taxon>
        <taxon>Clostridia</taxon>
        <taxon>Candidatus Fimenecus</taxon>
    </lineage>
</organism>
<dbReference type="AlphaFoldDB" id="A0A9D1LE72"/>
<dbReference type="GO" id="GO:0005737">
    <property type="term" value="C:cytoplasm"/>
    <property type="evidence" value="ECO:0007669"/>
    <property type="project" value="UniProtKB-SubCell"/>
</dbReference>
<sequence length="126" mass="13412">MLRNGIDLVEIERVRRAAEKPAFLQRVFGDRERAAWEARGKRPEQLAGAFAAKEAFAKALGTGIRGFALSEVEVLHDALGAPYFALSGKAAALADERGLTFALSITHTGTLAAAMVTAAEEGEQSL</sequence>
<keyword evidence="6 8" id="KW-0443">Lipid metabolism</keyword>
<dbReference type="NCBIfam" id="TIGR00556">
    <property type="entry name" value="pantethn_trn"/>
    <property type="match status" value="1"/>
</dbReference>
<dbReference type="InterPro" id="IPR002582">
    <property type="entry name" value="ACPS"/>
</dbReference>
<dbReference type="EC" id="2.7.8.7" evidence="8"/>
<comment type="caution">
    <text evidence="10">The sequence shown here is derived from an EMBL/GenBank/DDBJ whole genome shotgun (WGS) entry which is preliminary data.</text>
</comment>
<keyword evidence="3 8" id="KW-0479">Metal-binding</keyword>
<comment type="catalytic activity">
    <reaction evidence="8">
        <text>apo-[ACP] + CoA = holo-[ACP] + adenosine 3',5'-bisphosphate + H(+)</text>
        <dbReference type="Rhea" id="RHEA:12068"/>
        <dbReference type="Rhea" id="RHEA-COMP:9685"/>
        <dbReference type="Rhea" id="RHEA-COMP:9690"/>
        <dbReference type="ChEBI" id="CHEBI:15378"/>
        <dbReference type="ChEBI" id="CHEBI:29999"/>
        <dbReference type="ChEBI" id="CHEBI:57287"/>
        <dbReference type="ChEBI" id="CHEBI:58343"/>
        <dbReference type="ChEBI" id="CHEBI:64479"/>
        <dbReference type="EC" id="2.7.8.7"/>
    </reaction>
</comment>
<dbReference type="Gene3D" id="3.90.470.20">
    <property type="entry name" value="4'-phosphopantetheinyl transferase domain"/>
    <property type="match status" value="1"/>
</dbReference>
<keyword evidence="2 8" id="KW-0808">Transferase</keyword>
<dbReference type="Pfam" id="PF01648">
    <property type="entry name" value="ACPS"/>
    <property type="match status" value="1"/>
</dbReference>
<dbReference type="Proteomes" id="UP000824071">
    <property type="component" value="Unassembled WGS sequence"/>
</dbReference>
<feature type="binding site" evidence="8">
    <location>
        <position position="7"/>
    </location>
    <ligand>
        <name>Mg(2+)</name>
        <dbReference type="ChEBI" id="CHEBI:18420"/>
    </ligand>
</feature>
<comment type="function">
    <text evidence="8">Transfers the 4'-phosphopantetheine moiety from coenzyme A to a Ser of acyl-carrier-protein.</text>
</comment>
<keyword evidence="1 8" id="KW-0444">Lipid biosynthesis</keyword>
<evidence type="ECO:0000256" key="8">
    <source>
        <dbReference type="HAMAP-Rule" id="MF_00101"/>
    </source>
</evidence>
<dbReference type="HAMAP" id="MF_00101">
    <property type="entry name" value="AcpS"/>
    <property type="match status" value="1"/>
</dbReference>
<keyword evidence="5 8" id="KW-0460">Magnesium</keyword>
<evidence type="ECO:0000256" key="6">
    <source>
        <dbReference type="ARBA" id="ARBA00023098"/>
    </source>
</evidence>
<dbReference type="InterPro" id="IPR004568">
    <property type="entry name" value="Ppantetheine-prot_Trfase_dom"/>
</dbReference>
<keyword evidence="7 8" id="KW-0275">Fatty acid biosynthesis</keyword>
<evidence type="ECO:0000256" key="7">
    <source>
        <dbReference type="ARBA" id="ARBA00023160"/>
    </source>
</evidence>
<evidence type="ECO:0000256" key="2">
    <source>
        <dbReference type="ARBA" id="ARBA00022679"/>
    </source>
</evidence>
<dbReference type="SUPFAM" id="SSF56214">
    <property type="entry name" value="4'-phosphopantetheinyl transferase"/>
    <property type="match status" value="1"/>
</dbReference>
<evidence type="ECO:0000313" key="10">
    <source>
        <dbReference type="EMBL" id="HIU35576.1"/>
    </source>
</evidence>
<gene>
    <name evidence="8 10" type="primary">acpS</name>
    <name evidence="10" type="ORF">IAC53_03090</name>
</gene>
<comment type="cofactor">
    <cofactor evidence="8">
        <name>Mg(2+)</name>
        <dbReference type="ChEBI" id="CHEBI:18420"/>
    </cofactor>
</comment>
<evidence type="ECO:0000256" key="4">
    <source>
        <dbReference type="ARBA" id="ARBA00022832"/>
    </source>
</evidence>
<evidence type="ECO:0000256" key="3">
    <source>
        <dbReference type="ARBA" id="ARBA00022723"/>
    </source>
</evidence>
<dbReference type="GO" id="GO:0000287">
    <property type="term" value="F:magnesium ion binding"/>
    <property type="evidence" value="ECO:0007669"/>
    <property type="project" value="UniProtKB-UniRule"/>
</dbReference>
<dbReference type="NCBIfam" id="TIGR00516">
    <property type="entry name" value="acpS"/>
    <property type="match status" value="1"/>
</dbReference>
<accession>A0A9D1LE72</accession>
<feature type="domain" description="4'-phosphopantetheinyl transferase" evidence="9">
    <location>
        <begin position="5"/>
        <end position="94"/>
    </location>
</feature>
<comment type="similarity">
    <text evidence="8">Belongs to the P-Pant transferase superfamily. AcpS family.</text>
</comment>
<reference evidence="10" key="2">
    <citation type="journal article" date="2021" name="PeerJ">
        <title>Extensive microbial diversity within the chicken gut microbiome revealed by metagenomics and culture.</title>
        <authorList>
            <person name="Gilroy R."/>
            <person name="Ravi A."/>
            <person name="Getino M."/>
            <person name="Pursley I."/>
            <person name="Horton D.L."/>
            <person name="Alikhan N.F."/>
            <person name="Baker D."/>
            <person name="Gharbi K."/>
            <person name="Hall N."/>
            <person name="Watson M."/>
            <person name="Adriaenssens E.M."/>
            <person name="Foster-Nyarko E."/>
            <person name="Jarju S."/>
            <person name="Secka A."/>
            <person name="Antonio M."/>
            <person name="Oren A."/>
            <person name="Chaudhuri R.R."/>
            <person name="La Ragione R."/>
            <person name="Hildebrand F."/>
            <person name="Pallen M.J."/>
        </authorList>
    </citation>
    <scope>NUCLEOTIDE SEQUENCE</scope>
    <source>
        <strain evidence="10">ChiGjej1B1-19959</strain>
    </source>
</reference>
<dbReference type="InterPro" id="IPR008278">
    <property type="entry name" value="4-PPantetheinyl_Trfase_dom"/>
</dbReference>
<dbReference type="EMBL" id="DVMW01000024">
    <property type="protein sequence ID" value="HIU35576.1"/>
    <property type="molecule type" value="Genomic_DNA"/>
</dbReference>
<dbReference type="GO" id="GO:0006633">
    <property type="term" value="P:fatty acid biosynthetic process"/>
    <property type="evidence" value="ECO:0007669"/>
    <property type="project" value="UniProtKB-UniRule"/>
</dbReference>
<dbReference type="InterPro" id="IPR037143">
    <property type="entry name" value="4-PPantetheinyl_Trfase_dom_sf"/>
</dbReference>
<proteinExistence type="inferred from homology"/>
<evidence type="ECO:0000259" key="9">
    <source>
        <dbReference type="Pfam" id="PF01648"/>
    </source>
</evidence>
<feature type="binding site" evidence="8">
    <location>
        <position position="54"/>
    </location>
    <ligand>
        <name>Mg(2+)</name>
        <dbReference type="ChEBI" id="CHEBI:18420"/>
    </ligand>
</feature>
<evidence type="ECO:0000256" key="5">
    <source>
        <dbReference type="ARBA" id="ARBA00022842"/>
    </source>
</evidence>
<reference evidence="10" key="1">
    <citation type="submission" date="2020-10" db="EMBL/GenBank/DDBJ databases">
        <authorList>
            <person name="Gilroy R."/>
        </authorList>
    </citation>
    <scope>NUCLEOTIDE SEQUENCE</scope>
    <source>
        <strain evidence="10">ChiGjej1B1-19959</strain>
    </source>
</reference>
<evidence type="ECO:0000313" key="11">
    <source>
        <dbReference type="Proteomes" id="UP000824071"/>
    </source>
</evidence>
<name>A0A9D1LE72_9FIRM</name>
<comment type="subcellular location">
    <subcellularLocation>
        <location evidence="8">Cytoplasm</location>
    </subcellularLocation>
</comment>
<keyword evidence="4 8" id="KW-0276">Fatty acid metabolism</keyword>
<evidence type="ECO:0000256" key="1">
    <source>
        <dbReference type="ARBA" id="ARBA00022516"/>
    </source>
</evidence>
<dbReference type="GO" id="GO:0008897">
    <property type="term" value="F:holo-[acyl-carrier-protein] synthase activity"/>
    <property type="evidence" value="ECO:0007669"/>
    <property type="project" value="UniProtKB-UniRule"/>
</dbReference>
<protein>
    <recommendedName>
        <fullName evidence="8">Holo-[acyl-carrier-protein] synthase</fullName>
        <shortName evidence="8">Holo-ACP synthase</shortName>
        <ecNumber evidence="8">2.7.8.7</ecNumber>
    </recommendedName>
    <alternativeName>
        <fullName evidence="8">4'-phosphopantetheinyl transferase AcpS</fullName>
    </alternativeName>
</protein>
<keyword evidence="8" id="KW-0963">Cytoplasm</keyword>